<evidence type="ECO:0000256" key="2">
    <source>
        <dbReference type="SAM" id="Phobius"/>
    </source>
</evidence>
<dbReference type="EMBL" id="JOWA01000165">
    <property type="protein sequence ID" value="KEZ39086.1"/>
    <property type="molecule type" value="Genomic_DNA"/>
</dbReference>
<keyword evidence="2" id="KW-0812">Transmembrane</keyword>
<keyword evidence="2" id="KW-1133">Transmembrane helix</keyword>
<dbReference type="Pfam" id="PF15932">
    <property type="entry name" value="DUF4748"/>
    <property type="match status" value="1"/>
</dbReference>
<sequence>MNTARSFWFGWGSLCVAGAGAYFFAKKSINADRAANLEERRQRKLRDAALAEQQYLATQNGQKEAPRTDAVGSPSQEGSQDPAPTRHAPENEHQRVYEKSKYESDKPFVSRKGDRFS</sequence>
<evidence type="ECO:0000313" key="4">
    <source>
        <dbReference type="Proteomes" id="UP000028545"/>
    </source>
</evidence>
<dbReference type="OMA" id="YEAAEPY"/>
<accession>A0A084FVH4</accession>
<keyword evidence="2" id="KW-0472">Membrane</keyword>
<feature type="region of interest" description="Disordered" evidence="1">
    <location>
        <begin position="48"/>
        <end position="117"/>
    </location>
</feature>
<feature type="transmembrane region" description="Helical" evidence="2">
    <location>
        <begin position="6"/>
        <end position="25"/>
    </location>
</feature>
<comment type="caution">
    <text evidence="3">The sequence shown here is derived from an EMBL/GenBank/DDBJ whole genome shotgun (WGS) entry which is preliminary data.</text>
</comment>
<dbReference type="PANTHER" id="PTHR41800">
    <property type="entry name" value="EXPRESSED PROTEIN"/>
    <property type="match status" value="1"/>
</dbReference>
<evidence type="ECO:0000256" key="1">
    <source>
        <dbReference type="SAM" id="MobiDB-lite"/>
    </source>
</evidence>
<protein>
    <submittedName>
        <fullName evidence="3">Uncharacterized protein</fullName>
    </submittedName>
</protein>
<dbReference type="HOGENOM" id="CLU_120625_1_0_1"/>
<dbReference type="RefSeq" id="XP_016638885.1">
    <property type="nucleotide sequence ID" value="XM_016784055.1"/>
</dbReference>
<dbReference type="AlphaFoldDB" id="A0A084FVH4"/>
<name>A0A084FVH4_PSEDA</name>
<dbReference type="GeneID" id="27719672"/>
<proteinExistence type="predicted"/>
<dbReference type="Proteomes" id="UP000028545">
    <property type="component" value="Unassembled WGS sequence"/>
</dbReference>
<organism evidence="3 4">
    <name type="scientific">Pseudallescheria apiosperma</name>
    <name type="common">Scedosporium apiospermum</name>
    <dbReference type="NCBI Taxonomy" id="563466"/>
    <lineage>
        <taxon>Eukaryota</taxon>
        <taxon>Fungi</taxon>
        <taxon>Dikarya</taxon>
        <taxon>Ascomycota</taxon>
        <taxon>Pezizomycotina</taxon>
        <taxon>Sordariomycetes</taxon>
        <taxon>Hypocreomycetidae</taxon>
        <taxon>Microascales</taxon>
        <taxon>Microascaceae</taxon>
        <taxon>Scedosporium</taxon>
    </lineage>
</organism>
<feature type="compositionally biased region" description="Basic and acidic residues" evidence="1">
    <location>
        <begin position="87"/>
        <end position="117"/>
    </location>
</feature>
<gene>
    <name evidence="3" type="ORF">SAPIO_CDS10472</name>
</gene>
<dbReference type="OrthoDB" id="2559326at2759"/>
<dbReference type="InterPro" id="IPR031833">
    <property type="entry name" value="DUF4748"/>
</dbReference>
<keyword evidence="4" id="KW-1185">Reference proteome</keyword>
<dbReference type="VEuPathDB" id="FungiDB:SAPIO_CDS10472"/>
<reference evidence="3 4" key="1">
    <citation type="journal article" date="2014" name="Genome Announc.">
        <title>Draft genome sequence of the pathogenic fungus Scedosporium apiospermum.</title>
        <authorList>
            <person name="Vandeputte P."/>
            <person name="Ghamrawi S."/>
            <person name="Rechenmann M."/>
            <person name="Iltis A."/>
            <person name="Giraud S."/>
            <person name="Fleury M."/>
            <person name="Thornton C."/>
            <person name="Delhaes L."/>
            <person name="Meyer W."/>
            <person name="Papon N."/>
            <person name="Bouchara J.P."/>
        </authorList>
    </citation>
    <scope>NUCLEOTIDE SEQUENCE [LARGE SCALE GENOMIC DNA]</scope>
    <source>
        <strain evidence="3 4">IHEM 14462</strain>
    </source>
</reference>
<evidence type="ECO:0000313" key="3">
    <source>
        <dbReference type="EMBL" id="KEZ39086.1"/>
    </source>
</evidence>
<dbReference type="KEGG" id="sapo:SAPIO_CDS10472"/>
<dbReference type="PANTHER" id="PTHR41800:SF1">
    <property type="entry name" value="EXPRESSED PROTEIN"/>
    <property type="match status" value="1"/>
</dbReference>